<dbReference type="PANTHER" id="PTHR12416">
    <property type="entry name" value="RRNA-PROCESSING PROTEIN UTP23 HOMOLOG"/>
    <property type="match status" value="1"/>
</dbReference>
<dbReference type="AlphaFoldDB" id="A0A059JFL8"/>
<feature type="region of interest" description="Disordered" evidence="2">
    <location>
        <begin position="211"/>
        <end position="337"/>
    </location>
</feature>
<gene>
    <name evidence="4" type="ORF">H109_01557</name>
</gene>
<reference evidence="4 5" key="1">
    <citation type="submission" date="2014-02" db="EMBL/GenBank/DDBJ databases">
        <title>The Genome Sequence of Trichophyton interdigitale MR816.</title>
        <authorList>
            <consortium name="The Broad Institute Genomics Platform"/>
            <person name="Cuomo C.A."/>
            <person name="White T.C."/>
            <person name="Graser Y."/>
            <person name="Martinez-Rossi N."/>
            <person name="Heitman J."/>
            <person name="Young S.K."/>
            <person name="Zeng Q."/>
            <person name="Gargeya S."/>
            <person name="Abouelleil A."/>
            <person name="Alvarado L."/>
            <person name="Chapman S.B."/>
            <person name="Gainer-Dewar J."/>
            <person name="Goldberg J."/>
            <person name="Griggs A."/>
            <person name="Gujja S."/>
            <person name="Hansen M."/>
            <person name="Howarth C."/>
            <person name="Imamovic A."/>
            <person name="Larimer J."/>
            <person name="Martinez D."/>
            <person name="Murphy C."/>
            <person name="Pearson M.D."/>
            <person name="Persinoti G."/>
            <person name="Poon T."/>
            <person name="Priest M."/>
            <person name="Roberts A.D."/>
            <person name="Saif S."/>
            <person name="Shea T.D."/>
            <person name="Sykes S.N."/>
            <person name="Wortman J."/>
            <person name="Nusbaum C."/>
            <person name="Birren B."/>
        </authorList>
    </citation>
    <scope>NUCLEOTIDE SEQUENCE [LARGE SCALE GENOMIC DNA]</scope>
    <source>
        <strain evidence="4 5">MR816</strain>
    </source>
</reference>
<feature type="compositionally biased region" description="Acidic residues" evidence="2">
    <location>
        <begin position="240"/>
        <end position="250"/>
    </location>
</feature>
<feature type="compositionally biased region" description="Basic residues" evidence="2">
    <location>
        <begin position="308"/>
        <end position="317"/>
    </location>
</feature>
<evidence type="ECO:0000259" key="3">
    <source>
        <dbReference type="Pfam" id="PF24779"/>
    </source>
</evidence>
<dbReference type="InterPro" id="IPR057776">
    <property type="entry name" value="UTP23_sensor"/>
</dbReference>
<dbReference type="GO" id="GO:0032040">
    <property type="term" value="C:small-subunit processome"/>
    <property type="evidence" value="ECO:0007669"/>
    <property type="project" value="InterPro"/>
</dbReference>
<comment type="caution">
    <text evidence="4">The sequence shown here is derived from an EMBL/GenBank/DDBJ whole genome shotgun (WGS) entry which is preliminary data.</text>
</comment>
<dbReference type="Pfam" id="PF24779">
    <property type="entry name" value="UTP23_sensor"/>
    <property type="match status" value="1"/>
</dbReference>
<feature type="compositionally biased region" description="Basic and acidic residues" evidence="2">
    <location>
        <begin position="318"/>
        <end position="329"/>
    </location>
</feature>
<feature type="region of interest" description="Disordered" evidence="2">
    <location>
        <begin position="72"/>
        <end position="97"/>
    </location>
</feature>
<dbReference type="InterPro" id="IPR006984">
    <property type="entry name" value="Fcf1/UTP23"/>
</dbReference>
<feature type="compositionally biased region" description="Low complexity" evidence="2">
    <location>
        <begin position="162"/>
        <end position="175"/>
    </location>
</feature>
<dbReference type="STRING" id="1215338.A0A059JFL8"/>
<protein>
    <recommendedName>
        <fullName evidence="3">UTP23 sensor motif region domain-containing protein</fullName>
    </recommendedName>
</protein>
<dbReference type="EMBL" id="AOKY01000111">
    <property type="protein sequence ID" value="KDB26650.1"/>
    <property type="molecule type" value="Genomic_DNA"/>
</dbReference>
<dbReference type="Proteomes" id="UP000024533">
    <property type="component" value="Unassembled WGS sequence"/>
</dbReference>
<keyword evidence="1" id="KW-0539">Nucleus</keyword>
<dbReference type="Pfam" id="PF04900">
    <property type="entry name" value="Fcf1"/>
    <property type="match status" value="2"/>
</dbReference>
<feature type="region of interest" description="Disordered" evidence="2">
    <location>
        <begin position="141"/>
        <end position="183"/>
    </location>
</feature>
<dbReference type="OMA" id="CCMQALY"/>
<name>A0A059JFL8_TRIIM</name>
<feature type="domain" description="UTP23 sensor motif region" evidence="3">
    <location>
        <begin position="255"/>
        <end position="272"/>
    </location>
</feature>
<evidence type="ECO:0000256" key="1">
    <source>
        <dbReference type="ARBA" id="ARBA00023242"/>
    </source>
</evidence>
<organism evidence="4 5">
    <name type="scientific">Trichophyton interdigitale (strain MR816)</name>
    <dbReference type="NCBI Taxonomy" id="1215338"/>
    <lineage>
        <taxon>Eukaryota</taxon>
        <taxon>Fungi</taxon>
        <taxon>Dikarya</taxon>
        <taxon>Ascomycota</taxon>
        <taxon>Pezizomycotina</taxon>
        <taxon>Eurotiomycetes</taxon>
        <taxon>Eurotiomycetidae</taxon>
        <taxon>Onygenales</taxon>
        <taxon>Arthrodermataceae</taxon>
        <taxon>Trichophyton</taxon>
    </lineage>
</organism>
<dbReference type="Gene3D" id="3.40.50.1010">
    <property type="entry name" value="5'-nuclease"/>
    <property type="match status" value="1"/>
</dbReference>
<sequence>MRAKRSKKYQKLMRQYELTFGFRAPYQVLVDSHFLQSVYNFKMDLVPALERTVQGKVKPFITKCTLAAIMASQSPRKDTDHAQRQLRPPQLPPPTTLPLRYCSHNEDSTPIDEEECLLSLLSPSPNPETKKNKEHFILATADPVPETTTQPDQKRKLPHWMQAQEGPQQRQQPGQKYHLRRDARQIPGVPIIYVKRSVMILEPMSEPSSNIREGFEEGKLRSGFIEPATTTGKRKRATDGDEEKDEDGGEWVEVKKKKKVKGVNPLSMKKPKQRTQTVPKPKNADENTAKGDNDIDKIADGASEQSKPKRKRRHKKKAEPTDGAEKDSDTPIADTEI</sequence>
<keyword evidence="5" id="KW-1185">Reference proteome</keyword>
<evidence type="ECO:0000256" key="2">
    <source>
        <dbReference type="SAM" id="MobiDB-lite"/>
    </source>
</evidence>
<feature type="compositionally biased region" description="Basic and acidic residues" evidence="2">
    <location>
        <begin position="282"/>
        <end position="299"/>
    </location>
</feature>
<accession>A0A059JFL8</accession>
<evidence type="ECO:0000313" key="5">
    <source>
        <dbReference type="Proteomes" id="UP000024533"/>
    </source>
</evidence>
<dbReference type="OrthoDB" id="25675at2759"/>
<proteinExistence type="predicted"/>
<dbReference type="HOGENOM" id="CLU_053567_1_0_1"/>
<evidence type="ECO:0000313" key="4">
    <source>
        <dbReference type="EMBL" id="KDB26650.1"/>
    </source>
</evidence>